<name>A0A6G7VK82_9RHOB</name>
<dbReference type="CDD" id="cd02511">
    <property type="entry name" value="Beta4Glucosyltransferase"/>
    <property type="match status" value="1"/>
</dbReference>
<dbReference type="PANTHER" id="PTHR43630">
    <property type="entry name" value="POLY-BETA-1,6-N-ACETYL-D-GLUCOSAMINE SYNTHASE"/>
    <property type="match status" value="1"/>
</dbReference>
<dbReference type="AlphaFoldDB" id="A0A6G7VK82"/>
<organism evidence="3 4">
    <name type="scientific">Pontivivens nitratireducens</name>
    <dbReference type="NCBI Taxonomy" id="2758038"/>
    <lineage>
        <taxon>Bacteria</taxon>
        <taxon>Pseudomonadati</taxon>
        <taxon>Pseudomonadota</taxon>
        <taxon>Alphaproteobacteria</taxon>
        <taxon>Rhodobacterales</taxon>
        <taxon>Paracoccaceae</taxon>
        <taxon>Pontivivens</taxon>
    </lineage>
</organism>
<proteinExistence type="inferred from homology"/>
<dbReference type="Gene3D" id="3.90.550.10">
    <property type="entry name" value="Spore Coat Polysaccharide Biosynthesis Protein SpsA, Chain A"/>
    <property type="match status" value="1"/>
</dbReference>
<dbReference type="PANTHER" id="PTHR43630:SF2">
    <property type="entry name" value="GLYCOSYLTRANSFERASE"/>
    <property type="match status" value="1"/>
</dbReference>
<keyword evidence="3" id="KW-0808">Transferase</keyword>
<evidence type="ECO:0000313" key="3">
    <source>
        <dbReference type="EMBL" id="QIK40276.1"/>
    </source>
</evidence>
<dbReference type="EMBL" id="CP049811">
    <property type="protein sequence ID" value="QIK40276.1"/>
    <property type="molecule type" value="Genomic_DNA"/>
</dbReference>
<keyword evidence="4" id="KW-1185">Reference proteome</keyword>
<reference evidence="3 4" key="1">
    <citation type="submission" date="2020-03" db="EMBL/GenBank/DDBJ databases">
        <title>Complete genome sequence of Monaibacterium sp. ALG8 with diverse plasmids.</title>
        <authorList>
            <person name="Sun C."/>
        </authorList>
    </citation>
    <scope>NUCLEOTIDE SEQUENCE [LARGE SCALE GENOMIC DNA]</scope>
    <source>
        <strain evidence="3 4">ALG8</strain>
    </source>
</reference>
<dbReference type="InterPro" id="IPR001173">
    <property type="entry name" value="Glyco_trans_2-like"/>
</dbReference>
<dbReference type="SUPFAM" id="SSF53448">
    <property type="entry name" value="Nucleotide-diphospho-sugar transferases"/>
    <property type="match status" value="1"/>
</dbReference>
<protein>
    <submittedName>
        <fullName evidence="3">Glycosyltransferase family 2 protein</fullName>
    </submittedName>
</protein>
<comment type="similarity">
    <text evidence="1">Belongs to the glycosyltransferase 2 family. WaaE/KdtX subfamily.</text>
</comment>
<dbReference type="Pfam" id="PF00535">
    <property type="entry name" value="Glycos_transf_2"/>
    <property type="match status" value="1"/>
</dbReference>
<sequence length="254" mass="28802">MSARPPISVFLITLNEGDRLGRTLSAVRDWADEIIVVDSGSTDDTIAIAKAAGAKVFHHPFAGYGAQKRYAEDRCTHDWLLNIDADEVVQPDLRDEIDAILPDAKPALFRIRILNVYPGDSKPRPFADDYNVVRFYHKAAGRYRDHPLYDRVVGQQDAPEVQLNGPIYHYSFSSWGALVQKIDPLTTFQVKAGKDKSQGLLRVRLITEMPMQFIKVWVFRRHIFGGWKGFAFSIIAAFGRWLRIAKMLAKATDR</sequence>
<dbReference type="Proteomes" id="UP000500791">
    <property type="component" value="Chromosome"/>
</dbReference>
<dbReference type="InterPro" id="IPR029044">
    <property type="entry name" value="Nucleotide-diphossugar_trans"/>
</dbReference>
<dbReference type="RefSeq" id="WP_166189559.1">
    <property type="nucleotide sequence ID" value="NZ_CP049811.1"/>
</dbReference>
<dbReference type="KEGG" id="mon:G8E03_05555"/>
<evidence type="ECO:0000259" key="2">
    <source>
        <dbReference type="Pfam" id="PF00535"/>
    </source>
</evidence>
<gene>
    <name evidence="3" type="ORF">G8E03_05555</name>
</gene>
<feature type="domain" description="Glycosyltransferase 2-like" evidence="2">
    <location>
        <begin position="8"/>
        <end position="93"/>
    </location>
</feature>
<evidence type="ECO:0000313" key="4">
    <source>
        <dbReference type="Proteomes" id="UP000500791"/>
    </source>
</evidence>
<accession>A0A6G7VK82</accession>
<dbReference type="GO" id="GO:0016740">
    <property type="term" value="F:transferase activity"/>
    <property type="evidence" value="ECO:0007669"/>
    <property type="project" value="UniProtKB-KW"/>
</dbReference>
<evidence type="ECO:0000256" key="1">
    <source>
        <dbReference type="ARBA" id="ARBA00038494"/>
    </source>
</evidence>